<organism evidence="6 7">
    <name type="scientific">Zymoseptoria brevis</name>
    <dbReference type="NCBI Taxonomy" id="1047168"/>
    <lineage>
        <taxon>Eukaryota</taxon>
        <taxon>Fungi</taxon>
        <taxon>Dikarya</taxon>
        <taxon>Ascomycota</taxon>
        <taxon>Pezizomycotina</taxon>
        <taxon>Dothideomycetes</taxon>
        <taxon>Dothideomycetidae</taxon>
        <taxon>Mycosphaerellales</taxon>
        <taxon>Mycosphaerellaceae</taxon>
        <taxon>Zymoseptoria</taxon>
    </lineage>
</organism>
<dbReference type="Proteomes" id="UP000033647">
    <property type="component" value="Unassembled WGS sequence"/>
</dbReference>
<dbReference type="OrthoDB" id="447251at2759"/>
<evidence type="ECO:0000313" key="7">
    <source>
        <dbReference type="Proteomes" id="UP000033647"/>
    </source>
</evidence>
<evidence type="ECO:0000256" key="3">
    <source>
        <dbReference type="ARBA" id="ARBA00022991"/>
    </source>
</evidence>
<dbReference type="STRING" id="1047168.A0A0F4GY67"/>
<dbReference type="InterPro" id="IPR035965">
    <property type="entry name" value="PAS-like_dom_sf"/>
</dbReference>
<name>A0A0F4GY67_9PEZI</name>
<dbReference type="GO" id="GO:0005634">
    <property type="term" value="C:nucleus"/>
    <property type="evidence" value="ECO:0007669"/>
    <property type="project" value="TreeGrafter"/>
</dbReference>
<dbReference type="PANTHER" id="PTHR47429:SF7">
    <property type="entry name" value="GATA-FACTOR"/>
    <property type="match status" value="1"/>
</dbReference>
<reference evidence="6 7" key="1">
    <citation type="submission" date="2015-03" db="EMBL/GenBank/DDBJ databases">
        <title>RNA-seq based gene annotation and comparative genomics of four Zymoseptoria species reveal species-specific pathogenicity related genes and transposable element activity.</title>
        <authorList>
            <person name="Grandaubert J."/>
            <person name="Bhattacharyya A."/>
            <person name="Stukenbrock E.H."/>
        </authorList>
    </citation>
    <scope>NUCLEOTIDE SEQUENCE [LARGE SCALE GENOMIC DNA]</scope>
    <source>
        <strain evidence="6 7">Zb18110</strain>
    </source>
</reference>
<accession>A0A0F4GY67</accession>
<evidence type="ECO:0000256" key="1">
    <source>
        <dbReference type="ARBA" id="ARBA00022630"/>
    </source>
</evidence>
<evidence type="ECO:0000313" key="6">
    <source>
        <dbReference type="EMBL" id="KJY02357.1"/>
    </source>
</evidence>
<dbReference type="SUPFAM" id="SSF55785">
    <property type="entry name" value="PYP-like sensor domain (PAS domain)"/>
    <property type="match status" value="1"/>
</dbReference>
<sequence>MEEEHDKIEDTAAEPANEPTISGSSSHFHNWTYAPGGFDVMGILVRVARRPNPQIDLGPIDCEAAVIVCDTFEPDTPIVYCSEAFSLLTGYSESEILGRNCRFLQSPSGSDDTRDPPLTQKGNFSPLGDKGDQQKELLRMKDSVQKREEIQVMVGNYTREGTPFANLVSVIPVRWNEDDKEKRYLVGFQNCMAKMRRTTSE</sequence>
<dbReference type="InterPro" id="IPR000014">
    <property type="entry name" value="PAS"/>
</dbReference>
<keyword evidence="7" id="KW-1185">Reference proteome</keyword>
<proteinExistence type="predicted"/>
<dbReference type="PANTHER" id="PTHR47429">
    <property type="entry name" value="PROTEIN TWIN LOV 1"/>
    <property type="match status" value="1"/>
</dbReference>
<protein>
    <recommendedName>
        <fullName evidence="5">PAS domain-containing protein</fullName>
    </recommendedName>
</protein>
<feature type="region of interest" description="Disordered" evidence="4">
    <location>
        <begin position="106"/>
        <end position="132"/>
    </location>
</feature>
<dbReference type="Pfam" id="PF13426">
    <property type="entry name" value="PAS_9"/>
    <property type="match status" value="1"/>
</dbReference>
<dbReference type="EMBL" id="LAFY01000055">
    <property type="protein sequence ID" value="KJY02357.1"/>
    <property type="molecule type" value="Genomic_DNA"/>
</dbReference>
<evidence type="ECO:0000256" key="2">
    <source>
        <dbReference type="ARBA" id="ARBA00022643"/>
    </source>
</evidence>
<dbReference type="AlphaFoldDB" id="A0A0F4GY67"/>
<feature type="region of interest" description="Disordered" evidence="4">
    <location>
        <begin position="1"/>
        <end position="25"/>
    </location>
</feature>
<evidence type="ECO:0000256" key="4">
    <source>
        <dbReference type="SAM" id="MobiDB-lite"/>
    </source>
</evidence>
<dbReference type="Gene3D" id="3.30.450.20">
    <property type="entry name" value="PAS domain"/>
    <property type="match status" value="1"/>
</dbReference>
<dbReference type="PROSITE" id="PS50112">
    <property type="entry name" value="PAS"/>
    <property type="match status" value="1"/>
</dbReference>
<keyword evidence="3" id="KW-0157">Chromophore</keyword>
<keyword evidence="1" id="KW-0285">Flavoprotein</keyword>
<gene>
    <name evidence="6" type="ORF">TI39_contig58g00008</name>
</gene>
<feature type="domain" description="PAS" evidence="5">
    <location>
        <begin position="78"/>
        <end position="100"/>
    </location>
</feature>
<keyword evidence="2" id="KW-0288">FMN</keyword>
<feature type="compositionally biased region" description="Basic and acidic residues" evidence="4">
    <location>
        <begin position="1"/>
        <end position="10"/>
    </location>
</feature>
<comment type="caution">
    <text evidence="6">The sequence shown here is derived from an EMBL/GenBank/DDBJ whole genome shotgun (WGS) entry which is preliminary data.</text>
</comment>
<evidence type="ECO:0000259" key="5">
    <source>
        <dbReference type="PROSITE" id="PS50112"/>
    </source>
</evidence>
<dbReference type="CDD" id="cd00130">
    <property type="entry name" value="PAS"/>
    <property type="match status" value="1"/>
</dbReference>